<evidence type="ECO:0000256" key="3">
    <source>
        <dbReference type="ARBA" id="ARBA00022794"/>
    </source>
</evidence>
<dbReference type="InterPro" id="IPR055316">
    <property type="entry name" value="RSP9"/>
</dbReference>
<dbReference type="GO" id="GO:0035082">
    <property type="term" value="P:axoneme assembly"/>
    <property type="evidence" value="ECO:0007669"/>
    <property type="project" value="InterPro"/>
</dbReference>
<evidence type="ECO:0000313" key="12">
    <source>
        <dbReference type="Proteomes" id="UP000002281"/>
    </source>
</evidence>
<evidence type="ECO:0000256" key="10">
    <source>
        <dbReference type="ARBA" id="ARBA00041080"/>
    </source>
</evidence>
<dbReference type="PANTHER" id="PTHR22069:SF0">
    <property type="entry name" value="RADIAL SPOKE HEAD PROTEIN 9 HOMOLOG"/>
    <property type="match status" value="1"/>
</dbReference>
<evidence type="ECO:0000256" key="6">
    <source>
        <dbReference type="ARBA" id="ARBA00023212"/>
    </source>
</evidence>
<keyword evidence="5" id="KW-0969">Cilium</keyword>
<proteinExistence type="inferred from homology"/>
<dbReference type="Ensembl" id="ENSECAT00000000632.3">
    <property type="protein sequence ID" value="ENSECAP00000000498.3"/>
    <property type="gene ID" value="ENSECAG00000000696.3"/>
</dbReference>
<keyword evidence="3" id="KW-0970">Cilium biogenesis/degradation</keyword>
<accession>F7C0R0</accession>
<evidence type="ECO:0000256" key="5">
    <source>
        <dbReference type="ARBA" id="ARBA00023069"/>
    </source>
</evidence>
<gene>
    <name evidence="11 13" type="primary">RSPH9</name>
</gene>
<name>F7C0R0_HORSE</name>
<keyword evidence="7" id="KW-0966">Cell projection</keyword>
<evidence type="ECO:0000256" key="9">
    <source>
        <dbReference type="ARBA" id="ARBA00038319"/>
    </source>
</evidence>
<dbReference type="FunCoup" id="F7C0R0">
    <property type="interactions" value="275"/>
</dbReference>
<dbReference type="HOGENOM" id="CLU_068343_1_0_1"/>
<dbReference type="PaxDb" id="9796-ENSECAP00000000498"/>
<keyword evidence="6" id="KW-0206">Cytoskeleton</keyword>
<evidence type="ECO:0000313" key="13">
    <source>
        <dbReference type="VGNC" id="VGNC:107093"/>
    </source>
</evidence>
<dbReference type="VGNC" id="VGNC:107093">
    <property type="gene designation" value="RSPH9"/>
</dbReference>
<reference evidence="11" key="2">
    <citation type="submission" date="2025-08" db="UniProtKB">
        <authorList>
            <consortium name="Ensembl"/>
        </authorList>
    </citation>
    <scope>IDENTIFICATION</scope>
    <source>
        <strain evidence="11">Thoroughbred</strain>
    </source>
</reference>
<keyword evidence="12" id="KW-1185">Reference proteome</keyword>
<keyword evidence="2" id="KW-0963">Cytoplasm</keyword>
<dbReference type="Bgee" id="ENSECAG00000000696">
    <property type="expression patterns" value="Expressed in epithelium of bronchus and 23 other cell types or tissues"/>
</dbReference>
<organism evidence="11 12">
    <name type="scientific">Equus caballus</name>
    <name type="common">Horse</name>
    <dbReference type="NCBI Taxonomy" id="9796"/>
    <lineage>
        <taxon>Eukaryota</taxon>
        <taxon>Metazoa</taxon>
        <taxon>Chordata</taxon>
        <taxon>Craniata</taxon>
        <taxon>Vertebrata</taxon>
        <taxon>Euteleostomi</taxon>
        <taxon>Mammalia</taxon>
        <taxon>Eutheria</taxon>
        <taxon>Laurasiatheria</taxon>
        <taxon>Perissodactyla</taxon>
        <taxon>Equidae</taxon>
        <taxon>Equus</taxon>
    </lineage>
</organism>
<evidence type="ECO:0000256" key="1">
    <source>
        <dbReference type="ARBA" id="ARBA00004611"/>
    </source>
</evidence>
<dbReference type="GO" id="GO:0060091">
    <property type="term" value="C:kinocilium"/>
    <property type="evidence" value="ECO:0007669"/>
    <property type="project" value="UniProtKB-SubCell"/>
</dbReference>
<reference evidence="11" key="3">
    <citation type="submission" date="2025-09" db="UniProtKB">
        <authorList>
            <consortium name="Ensembl"/>
        </authorList>
    </citation>
    <scope>IDENTIFICATION</scope>
    <source>
        <strain evidence="11">Thoroughbred</strain>
    </source>
</reference>
<comment type="similarity">
    <text evidence="9">Belongs to the flagellar radial spoke RSP9 family.</text>
</comment>
<dbReference type="AlphaFoldDB" id="F7C0R0"/>
<dbReference type="GeneTree" id="ENSGT00390000018686"/>
<sequence>MDAESLLLSLELASGSGQGLSPDRRASLLTSLMLVKRDYRYDRVLFWGRILGLVADYYIAQGLSEDQLAPRKTLYSLNCMEWSLLPPATDEMMVQTSVVKGRFTGDPSHEYEHTELQKVNDGEKVFEEEVVVQIKEETRLVSIIDQIDKAVSVIPRGALFKTPFGPVHVNRTFEGLSLSQAKKLSSYFHFREPVELKNKTLLEKADLDPSLDFLDSLEHDIPKVNLVCFLLLLPLISTSIWCPGSEERTTGPGDPALKQGAEGWNVQMREDGGWKWLWEVTARSPLRKATSCTQMRAAHRSGSPTHLLLAAPQAEELTAFNKENGNLFGPRTPSSYIHVVHHKSSVTGLKWAQTTATPQHPSQAMSTHTQWVTT</sequence>
<reference evidence="11 12" key="1">
    <citation type="journal article" date="2009" name="Science">
        <title>Genome sequence, comparative analysis, and population genetics of the domestic horse.</title>
        <authorList>
            <consortium name="Broad Institute Genome Sequencing Platform"/>
            <consortium name="Broad Institute Whole Genome Assembly Team"/>
            <person name="Wade C.M."/>
            <person name="Giulotto E."/>
            <person name="Sigurdsson S."/>
            <person name="Zoli M."/>
            <person name="Gnerre S."/>
            <person name="Imsland F."/>
            <person name="Lear T.L."/>
            <person name="Adelson D.L."/>
            <person name="Bailey E."/>
            <person name="Bellone R.R."/>
            <person name="Bloecker H."/>
            <person name="Distl O."/>
            <person name="Edgar R.C."/>
            <person name="Garber M."/>
            <person name="Leeb T."/>
            <person name="Mauceli E."/>
            <person name="MacLeod J.N."/>
            <person name="Penedo M.C.T."/>
            <person name="Raison J.M."/>
            <person name="Sharpe T."/>
            <person name="Vogel J."/>
            <person name="Andersson L."/>
            <person name="Antczak D.F."/>
            <person name="Biagi T."/>
            <person name="Binns M.M."/>
            <person name="Chowdhary B.P."/>
            <person name="Coleman S.J."/>
            <person name="Della Valle G."/>
            <person name="Fryc S."/>
            <person name="Guerin G."/>
            <person name="Hasegawa T."/>
            <person name="Hill E.W."/>
            <person name="Jurka J."/>
            <person name="Kiialainen A."/>
            <person name="Lindgren G."/>
            <person name="Liu J."/>
            <person name="Magnani E."/>
            <person name="Mickelson J.R."/>
            <person name="Murray J."/>
            <person name="Nergadze S.G."/>
            <person name="Onofrio R."/>
            <person name="Pedroni S."/>
            <person name="Piras M.F."/>
            <person name="Raudsepp T."/>
            <person name="Rocchi M."/>
            <person name="Roeed K.H."/>
            <person name="Ryder O.A."/>
            <person name="Searle S."/>
            <person name="Skow L."/>
            <person name="Swinburne J.E."/>
            <person name="Syvaenen A.C."/>
            <person name="Tozaki T."/>
            <person name="Valberg S.J."/>
            <person name="Vaudin M."/>
            <person name="White J.R."/>
            <person name="Zody M.C."/>
            <person name="Lander E.S."/>
            <person name="Lindblad-Toh K."/>
        </authorList>
    </citation>
    <scope>NUCLEOTIDE SEQUENCE [LARGE SCALE GENOMIC DNA]</scope>
    <source>
        <strain evidence="11 12">Thoroughbred</strain>
    </source>
</reference>
<protein>
    <recommendedName>
        <fullName evidence="10">Radial spoke head protein 9 homolog</fullName>
    </recommendedName>
</protein>
<evidence type="ECO:0000256" key="8">
    <source>
        <dbReference type="ARBA" id="ARBA00037822"/>
    </source>
</evidence>
<evidence type="ECO:0000256" key="2">
    <source>
        <dbReference type="ARBA" id="ARBA00022490"/>
    </source>
</evidence>
<evidence type="ECO:0000256" key="7">
    <source>
        <dbReference type="ARBA" id="ARBA00023273"/>
    </source>
</evidence>
<dbReference type="PANTHER" id="PTHR22069">
    <property type="entry name" value="MITOCHONDRIAL RIBOSOMAL PROTEIN S18"/>
    <property type="match status" value="1"/>
</dbReference>
<comment type="subcellular location">
    <subcellularLocation>
        <location evidence="8">Cell projection</location>
        <location evidence="8">Kinocilium</location>
    </subcellularLocation>
    <subcellularLocation>
        <location evidence="1">Cytoplasm</location>
        <location evidence="1">Cytoskeleton</location>
        <location evidence="1">Flagellum axoneme</location>
    </subcellularLocation>
</comment>
<evidence type="ECO:0000313" key="11">
    <source>
        <dbReference type="Ensembl" id="ENSECAP00000000498.3"/>
    </source>
</evidence>
<dbReference type="Proteomes" id="UP000002281">
    <property type="component" value="Chromosome 20"/>
</dbReference>
<dbReference type="InParanoid" id="F7C0R0"/>
<keyword evidence="4" id="KW-0282">Flagellum</keyword>
<evidence type="ECO:0000256" key="4">
    <source>
        <dbReference type="ARBA" id="ARBA00022846"/>
    </source>
</evidence>
<dbReference type="STRING" id="9796.ENSECAP00000000498"/>